<dbReference type="InterPro" id="IPR027417">
    <property type="entry name" value="P-loop_NTPase"/>
</dbReference>
<dbReference type="OrthoDB" id="43083at2157"/>
<dbReference type="PANTHER" id="PTHR10344:SF4">
    <property type="entry name" value="UMP-CMP KINASE 2, MITOCHONDRIAL"/>
    <property type="match status" value="1"/>
</dbReference>
<dbReference type="InterPro" id="IPR018094">
    <property type="entry name" value="Thymidylate_kinase"/>
</dbReference>
<comment type="similarity">
    <text evidence="1 8">Belongs to the thymidylate kinase family.</text>
</comment>
<evidence type="ECO:0000313" key="11">
    <source>
        <dbReference type="Proteomes" id="UP000016887"/>
    </source>
</evidence>
<dbReference type="GO" id="GO:0006235">
    <property type="term" value="P:dTTP biosynthetic process"/>
    <property type="evidence" value="ECO:0007669"/>
    <property type="project" value="UniProtKB-UniRule"/>
</dbReference>
<dbReference type="GeneID" id="17110568"/>
<dbReference type="EMBL" id="AP012489">
    <property type="protein sequence ID" value="BAN90778.1"/>
    <property type="molecule type" value="Genomic_DNA"/>
</dbReference>
<sequence length="209" mass="22572">MRIVALEGIDGSGVSTHSKLLHGKLVEAGVPSCLWKEPTEGPVGGLIRGFLRGAGGAVDSDVMALLFAADRLWGLRLGVAERCGGRPEVLVVDRYKYSSLAYQGISSGLEWVDAINSKAPEAEVLVYIDVPPEVAMRRITARGRREVFETPDFLSRVKTMYEEVLRLASGRGVRVVRVEGVRGGVERSIEDVQSEIAARVFEALGLPGP</sequence>
<dbReference type="KEGG" id="acj:ACAM_1309"/>
<dbReference type="Pfam" id="PF02223">
    <property type="entry name" value="Thymidylate_kin"/>
    <property type="match status" value="1"/>
</dbReference>
<dbReference type="SUPFAM" id="SSF52540">
    <property type="entry name" value="P-loop containing nucleoside triphosphate hydrolases"/>
    <property type="match status" value="1"/>
</dbReference>
<evidence type="ECO:0000313" key="10">
    <source>
        <dbReference type="EMBL" id="BAN90778.1"/>
    </source>
</evidence>
<dbReference type="GO" id="GO:0005524">
    <property type="term" value="F:ATP binding"/>
    <property type="evidence" value="ECO:0007669"/>
    <property type="project" value="UniProtKB-UniRule"/>
</dbReference>
<dbReference type="PROSITE" id="PS01331">
    <property type="entry name" value="THYMIDYLATE_KINASE"/>
    <property type="match status" value="1"/>
</dbReference>
<dbReference type="PANTHER" id="PTHR10344">
    <property type="entry name" value="THYMIDYLATE KINASE"/>
    <property type="match status" value="1"/>
</dbReference>
<evidence type="ECO:0000256" key="7">
    <source>
        <dbReference type="ARBA" id="ARBA00048743"/>
    </source>
</evidence>
<keyword evidence="2 8" id="KW-0808">Transferase</keyword>
<evidence type="ECO:0000256" key="1">
    <source>
        <dbReference type="ARBA" id="ARBA00009776"/>
    </source>
</evidence>
<dbReference type="GO" id="GO:0005737">
    <property type="term" value="C:cytoplasm"/>
    <property type="evidence" value="ECO:0007669"/>
    <property type="project" value="TreeGrafter"/>
</dbReference>
<dbReference type="AlphaFoldDB" id="U3TFL5"/>
<accession>U3TFL5</accession>
<dbReference type="HAMAP" id="MF_00165">
    <property type="entry name" value="Thymidylate_kinase"/>
    <property type="match status" value="1"/>
</dbReference>
<organism evidence="10 11">
    <name type="scientific">Aeropyrum camini SY1 = JCM 12091</name>
    <dbReference type="NCBI Taxonomy" id="1198449"/>
    <lineage>
        <taxon>Archaea</taxon>
        <taxon>Thermoproteota</taxon>
        <taxon>Thermoprotei</taxon>
        <taxon>Desulfurococcales</taxon>
        <taxon>Desulfurococcaceae</taxon>
        <taxon>Aeropyrum</taxon>
    </lineage>
</organism>
<evidence type="ECO:0000256" key="6">
    <source>
        <dbReference type="ARBA" id="ARBA00022840"/>
    </source>
</evidence>
<dbReference type="InterPro" id="IPR018095">
    <property type="entry name" value="Thymidylate_kin_CS"/>
</dbReference>
<evidence type="ECO:0000259" key="9">
    <source>
        <dbReference type="Pfam" id="PF02223"/>
    </source>
</evidence>
<keyword evidence="11" id="KW-1185">Reference proteome</keyword>
<protein>
    <recommendedName>
        <fullName evidence="8">Probable thymidylate kinase</fullName>
        <ecNumber evidence="8">2.7.4.9</ecNumber>
    </recommendedName>
    <alternativeName>
        <fullName evidence="8">dTMP kinase</fullName>
    </alternativeName>
</protein>
<dbReference type="InterPro" id="IPR039430">
    <property type="entry name" value="Thymidylate_kin-like_dom"/>
</dbReference>
<evidence type="ECO:0000256" key="2">
    <source>
        <dbReference type="ARBA" id="ARBA00022679"/>
    </source>
</evidence>
<comment type="catalytic activity">
    <reaction evidence="7 8">
        <text>dTMP + ATP = dTDP + ADP</text>
        <dbReference type="Rhea" id="RHEA:13517"/>
        <dbReference type="ChEBI" id="CHEBI:30616"/>
        <dbReference type="ChEBI" id="CHEBI:58369"/>
        <dbReference type="ChEBI" id="CHEBI:63528"/>
        <dbReference type="ChEBI" id="CHEBI:456216"/>
        <dbReference type="EC" id="2.7.4.9"/>
    </reaction>
</comment>
<dbReference type="eggNOG" id="arCOG01891">
    <property type="taxonomic scope" value="Archaea"/>
</dbReference>
<keyword evidence="5 8" id="KW-0418">Kinase</keyword>
<keyword evidence="6 8" id="KW-0067">ATP-binding</keyword>
<keyword evidence="3 8" id="KW-0545">Nucleotide biosynthesis</keyword>
<evidence type="ECO:0000256" key="3">
    <source>
        <dbReference type="ARBA" id="ARBA00022727"/>
    </source>
</evidence>
<dbReference type="Gene3D" id="3.40.50.300">
    <property type="entry name" value="P-loop containing nucleotide triphosphate hydrolases"/>
    <property type="match status" value="1"/>
</dbReference>
<dbReference type="EC" id="2.7.4.9" evidence="8"/>
<dbReference type="GO" id="GO:0006227">
    <property type="term" value="P:dUDP biosynthetic process"/>
    <property type="evidence" value="ECO:0007669"/>
    <property type="project" value="TreeGrafter"/>
</dbReference>
<dbReference type="STRING" id="1198449.ACAM_1309"/>
<reference evidence="10 11" key="1">
    <citation type="journal article" date="2013" name="Appl. Environ. Microbiol.">
        <title>Variation of the Virus-Related Elements within Syntenic Genomes of the Hyperthermophilic Archaeon Aeropyrum.</title>
        <authorList>
            <person name="Daifuku T."/>
            <person name="Yoshida T."/>
            <person name="Kitamura T."/>
            <person name="Kawaichi S."/>
            <person name="Inoue T."/>
            <person name="Nomura K."/>
            <person name="Yoshida Y."/>
            <person name="Kuno S."/>
            <person name="Sako Y."/>
        </authorList>
    </citation>
    <scope>NUCLEOTIDE SEQUENCE [LARGE SCALE GENOMIC DNA]</scope>
    <source>
        <strain evidence="10 11">SY1</strain>
    </source>
</reference>
<dbReference type="RefSeq" id="WP_022542048.1">
    <property type="nucleotide sequence ID" value="NC_022521.1"/>
</dbReference>
<evidence type="ECO:0000256" key="8">
    <source>
        <dbReference type="HAMAP-Rule" id="MF_00165"/>
    </source>
</evidence>
<dbReference type="GO" id="GO:0006233">
    <property type="term" value="P:dTDP biosynthetic process"/>
    <property type="evidence" value="ECO:0007669"/>
    <property type="project" value="InterPro"/>
</dbReference>
<feature type="domain" description="Thymidylate kinase-like" evidence="9">
    <location>
        <begin position="6"/>
        <end position="171"/>
    </location>
</feature>
<comment type="caution">
    <text evidence="8">Lacks conserved residue(s) required for the propagation of feature annotation.</text>
</comment>
<dbReference type="Proteomes" id="UP000016887">
    <property type="component" value="Chromosome"/>
</dbReference>
<gene>
    <name evidence="8 10" type="primary">tmk</name>
    <name evidence="10" type="ORF">ACAM_1309</name>
</gene>
<dbReference type="NCBIfam" id="TIGR00041">
    <property type="entry name" value="DTMP_kinase"/>
    <property type="match status" value="1"/>
</dbReference>
<dbReference type="CDD" id="cd01672">
    <property type="entry name" value="TMPK"/>
    <property type="match status" value="1"/>
</dbReference>
<evidence type="ECO:0000256" key="4">
    <source>
        <dbReference type="ARBA" id="ARBA00022741"/>
    </source>
</evidence>
<proteinExistence type="inferred from homology"/>
<keyword evidence="4 8" id="KW-0547">Nucleotide-binding</keyword>
<evidence type="ECO:0000256" key="5">
    <source>
        <dbReference type="ARBA" id="ARBA00022777"/>
    </source>
</evidence>
<name>U3TFL5_9CREN</name>
<dbReference type="GO" id="GO:0004798">
    <property type="term" value="F:dTMP kinase activity"/>
    <property type="evidence" value="ECO:0007669"/>
    <property type="project" value="UniProtKB-UniRule"/>
</dbReference>
<dbReference type="PATRIC" id="fig|1198449.6.peg.1322"/>